<evidence type="ECO:0000313" key="3">
    <source>
        <dbReference type="EMBL" id="KAJ4482195.1"/>
    </source>
</evidence>
<feature type="domain" description="DUF6532" evidence="2">
    <location>
        <begin position="337"/>
        <end position="549"/>
    </location>
</feature>
<proteinExistence type="predicted"/>
<comment type="caution">
    <text evidence="3">The sequence shown here is derived from an EMBL/GenBank/DDBJ whole genome shotgun (WGS) entry which is preliminary data.</text>
</comment>
<name>A0A9W9AI74_9AGAR</name>
<dbReference type="Pfam" id="PF20149">
    <property type="entry name" value="DUF6532"/>
    <property type="match status" value="1"/>
</dbReference>
<feature type="compositionally biased region" description="Basic and acidic residues" evidence="1">
    <location>
        <begin position="29"/>
        <end position="41"/>
    </location>
</feature>
<dbReference type="EMBL" id="JAOTPV010000005">
    <property type="protein sequence ID" value="KAJ4482195.1"/>
    <property type="molecule type" value="Genomic_DNA"/>
</dbReference>
<dbReference type="InterPro" id="IPR045341">
    <property type="entry name" value="DUF6532"/>
</dbReference>
<gene>
    <name evidence="3" type="ORF">J3R30DRAFT_3457720</name>
</gene>
<organism evidence="3 4">
    <name type="scientific">Lentinula aciculospora</name>
    <dbReference type="NCBI Taxonomy" id="153920"/>
    <lineage>
        <taxon>Eukaryota</taxon>
        <taxon>Fungi</taxon>
        <taxon>Dikarya</taxon>
        <taxon>Basidiomycota</taxon>
        <taxon>Agaricomycotina</taxon>
        <taxon>Agaricomycetes</taxon>
        <taxon>Agaricomycetidae</taxon>
        <taxon>Agaricales</taxon>
        <taxon>Marasmiineae</taxon>
        <taxon>Omphalotaceae</taxon>
        <taxon>Lentinula</taxon>
    </lineage>
</organism>
<dbReference type="AlphaFoldDB" id="A0A9W9AI74"/>
<feature type="compositionally biased region" description="Acidic residues" evidence="1">
    <location>
        <begin position="146"/>
        <end position="162"/>
    </location>
</feature>
<evidence type="ECO:0000259" key="2">
    <source>
        <dbReference type="Pfam" id="PF20149"/>
    </source>
</evidence>
<feature type="compositionally biased region" description="Basic and acidic residues" evidence="1">
    <location>
        <begin position="263"/>
        <end position="273"/>
    </location>
</feature>
<reference evidence="3" key="1">
    <citation type="submission" date="2022-08" db="EMBL/GenBank/DDBJ databases">
        <title>A Global Phylogenomic Analysis of the Shiitake Genus Lentinula.</title>
        <authorList>
            <consortium name="DOE Joint Genome Institute"/>
            <person name="Sierra-Patev S."/>
            <person name="Min B."/>
            <person name="Naranjo-Ortiz M."/>
            <person name="Looney B."/>
            <person name="Konkel Z."/>
            <person name="Slot J.C."/>
            <person name="Sakamoto Y."/>
            <person name="Steenwyk J.L."/>
            <person name="Rokas A."/>
            <person name="Carro J."/>
            <person name="Camarero S."/>
            <person name="Ferreira P."/>
            <person name="Molpeceres G."/>
            <person name="Ruiz-Duenas F.J."/>
            <person name="Serrano A."/>
            <person name="Henrissat B."/>
            <person name="Drula E."/>
            <person name="Hughes K.W."/>
            <person name="Mata J.L."/>
            <person name="Ishikawa N.K."/>
            <person name="Vargas-Isla R."/>
            <person name="Ushijima S."/>
            <person name="Smith C.A."/>
            <person name="Ahrendt S."/>
            <person name="Andreopoulos W."/>
            <person name="He G."/>
            <person name="Labutti K."/>
            <person name="Lipzen A."/>
            <person name="Ng V."/>
            <person name="Riley R."/>
            <person name="Sandor L."/>
            <person name="Barry K."/>
            <person name="Martinez A.T."/>
            <person name="Xiao Y."/>
            <person name="Gibbons J.G."/>
            <person name="Terashima K."/>
            <person name="Grigoriev I.V."/>
            <person name="Hibbett D.S."/>
        </authorList>
    </citation>
    <scope>NUCLEOTIDE SEQUENCE</scope>
    <source>
        <strain evidence="3">JLM2183</strain>
    </source>
</reference>
<keyword evidence="4" id="KW-1185">Reference proteome</keyword>
<accession>A0A9W9AI74</accession>
<feature type="region of interest" description="Disordered" evidence="1">
    <location>
        <begin position="1"/>
        <end position="309"/>
    </location>
</feature>
<feature type="compositionally biased region" description="Polar residues" evidence="1">
    <location>
        <begin position="95"/>
        <end position="113"/>
    </location>
</feature>
<feature type="compositionally biased region" description="Acidic residues" evidence="1">
    <location>
        <begin position="123"/>
        <end position="139"/>
    </location>
</feature>
<feature type="compositionally biased region" description="Polar residues" evidence="1">
    <location>
        <begin position="1"/>
        <end position="28"/>
    </location>
</feature>
<dbReference type="OrthoDB" id="3225557at2759"/>
<evidence type="ECO:0000313" key="4">
    <source>
        <dbReference type="Proteomes" id="UP001150266"/>
    </source>
</evidence>
<evidence type="ECO:0000256" key="1">
    <source>
        <dbReference type="SAM" id="MobiDB-lite"/>
    </source>
</evidence>
<protein>
    <recommendedName>
        <fullName evidence="2">DUF6532 domain-containing protein</fullName>
    </recommendedName>
</protein>
<feature type="compositionally biased region" description="Basic and acidic residues" evidence="1">
    <location>
        <begin position="245"/>
        <end position="254"/>
    </location>
</feature>
<dbReference type="Proteomes" id="UP001150266">
    <property type="component" value="Unassembled WGS sequence"/>
</dbReference>
<sequence>MPPQSANTLSSLLKSKVSPTESMGNSSEKSSDTQRPSRETKAAALQNKVWMNDASQSARAQHLKRSSESVPDTAKAMKKLKASQASNGKVHGGLKSQTPKENSSKASVTVKGSSRQKKKQIQEEDLDAGEGVEDEEEEPTAQNSDIEPEGNGDEDLEDEETEYALTETDLLAERAQSKSKGTGAGARPHAGCINVIQSDSDNENEESASIPPPKTYSQLPGLDDGGYSDAPSSVMELSLIQGQTDNDKEAETNMKKKPGPKTARRDAKYESERPTIAAPASNGPAKKKKVHSTATQSNPNDGWPVETHITYPDGTTGQHTISWCLQNMVICNILHEAIVLATGLTMFEEAFPTSEQQLSHSLTSLLSAANSLKHPQIAHRVENDDTYSRHLTNYVTGRVGKMQADVKGAAVDAVASMYGILQVPVENDARKKFVKTLMSKLNFIFPQNHILDANSIRRNEPYLHPAIISVLHKFFFKSSKSLGNRFGDTFVSTSKTDDAKEVPEAMLSLAVVTVFAALKEWEEGKTECQKQDFAATSFNETYTLHKATLLDKILKSKVGDGAQKYHMLMAHLYREGKA</sequence>